<evidence type="ECO:0000259" key="3">
    <source>
        <dbReference type="PROSITE" id="PS01031"/>
    </source>
</evidence>
<dbReference type="SUPFAM" id="SSF49764">
    <property type="entry name" value="HSP20-like chaperones"/>
    <property type="match status" value="1"/>
</dbReference>
<dbReference type="Pfam" id="PF00011">
    <property type="entry name" value="HSP20"/>
    <property type="match status" value="1"/>
</dbReference>
<proteinExistence type="inferred from homology"/>
<dbReference type="OrthoDB" id="198277at2157"/>
<sequence length="135" mass="15130">MRGQRYPFDGMDRLFDQMRREMFGGASGPALEDASGWDAGISIEETDDGFVVLADLPGFERDELSLKLRDDRLHLSGEHEVGEGSTYRRRTVSETIDLPTHVDAEDASATYRNGVLEVRFTVEEESDEGNSIDIE</sequence>
<comment type="similarity">
    <text evidence="1 2">Belongs to the small heat shock protein (HSP20) family.</text>
</comment>
<evidence type="ECO:0000256" key="2">
    <source>
        <dbReference type="RuleBase" id="RU003616"/>
    </source>
</evidence>
<organism evidence="4 5">
    <name type="scientific">Haloarcula limicola</name>
    <dbReference type="NCBI Taxonomy" id="1429915"/>
    <lineage>
        <taxon>Archaea</taxon>
        <taxon>Methanobacteriati</taxon>
        <taxon>Methanobacteriota</taxon>
        <taxon>Stenosarchaea group</taxon>
        <taxon>Halobacteria</taxon>
        <taxon>Halobacteriales</taxon>
        <taxon>Haloarculaceae</taxon>
        <taxon>Haloarcula</taxon>
    </lineage>
</organism>
<dbReference type="Gene3D" id="2.60.40.790">
    <property type="match status" value="1"/>
</dbReference>
<dbReference type="RefSeq" id="WP_162316369.1">
    <property type="nucleotide sequence ID" value="NZ_JAHQXF010000001.1"/>
</dbReference>
<dbReference type="AlphaFoldDB" id="A0A8J7Y2P2"/>
<feature type="domain" description="SHSP" evidence="3">
    <location>
        <begin position="32"/>
        <end position="135"/>
    </location>
</feature>
<protein>
    <submittedName>
        <fullName evidence="4">Hsp20/alpha crystallin family protein</fullName>
    </submittedName>
</protein>
<dbReference type="CDD" id="cd06464">
    <property type="entry name" value="ACD_sHsps-like"/>
    <property type="match status" value="1"/>
</dbReference>
<comment type="caution">
    <text evidence="4">The sequence shown here is derived from an EMBL/GenBank/DDBJ whole genome shotgun (WGS) entry which is preliminary data.</text>
</comment>
<dbReference type="PROSITE" id="PS01031">
    <property type="entry name" value="SHSP"/>
    <property type="match status" value="1"/>
</dbReference>
<evidence type="ECO:0000313" key="4">
    <source>
        <dbReference type="EMBL" id="MBV0923225.1"/>
    </source>
</evidence>
<accession>A0A8J7Y2P2</accession>
<gene>
    <name evidence="4" type="ORF">KTS45_03345</name>
</gene>
<dbReference type="InterPro" id="IPR002068">
    <property type="entry name" value="A-crystallin/Hsp20_dom"/>
</dbReference>
<evidence type="ECO:0000256" key="1">
    <source>
        <dbReference type="PROSITE-ProRule" id="PRU00285"/>
    </source>
</evidence>
<keyword evidence="5" id="KW-1185">Reference proteome</keyword>
<dbReference type="InterPro" id="IPR008978">
    <property type="entry name" value="HSP20-like_chaperone"/>
</dbReference>
<dbReference type="Proteomes" id="UP000766550">
    <property type="component" value="Unassembled WGS sequence"/>
</dbReference>
<evidence type="ECO:0000313" key="5">
    <source>
        <dbReference type="Proteomes" id="UP000766550"/>
    </source>
</evidence>
<reference evidence="4 5" key="1">
    <citation type="submission" date="2021-06" db="EMBL/GenBank/DDBJ databases">
        <title>New haloarchaea isolates fom saline soil.</title>
        <authorList>
            <person name="Duran-Viseras A."/>
            <person name="Sanchez-Porro C.S."/>
            <person name="Ventosa A."/>
        </authorList>
    </citation>
    <scope>NUCLEOTIDE SEQUENCE [LARGE SCALE GENOMIC DNA]</scope>
    <source>
        <strain evidence="4 5">JCM 183640</strain>
    </source>
</reference>
<dbReference type="EMBL" id="JAHQXF010000001">
    <property type="protein sequence ID" value="MBV0923225.1"/>
    <property type="molecule type" value="Genomic_DNA"/>
</dbReference>
<name>A0A8J7Y2P2_9EURY</name>